<dbReference type="OrthoDB" id="384237at2"/>
<dbReference type="PROSITE" id="PS51257">
    <property type="entry name" value="PROKAR_LIPOPROTEIN"/>
    <property type="match status" value="1"/>
</dbReference>
<dbReference type="AlphaFoldDB" id="A0A173SJS4"/>
<sequence>MLKGKLLIALASAVLFLGACSNEAPVQTIPETPAVEETTTETPAVEETTEEAEVEAQKVETYTLEALYDTTGEKTDVVTVSMTYENGQPTSVNIDVILEDGTLKSELAASGEYVMSQEEGALQWHEQIDAVEAFLAENNFDVTAINLTDEDGHTDSITGVSFKAGRYLELVQELMTSIENNEFTGVKTVEFKGEEGSDVVAVTFENGNPVDLTVDVIQADGSSKREASEAGTYVMGGELQFHEQMDLLQEFIVANNFDLSKVTLSDEDGHTDAVTGVSIKVGSYLPEIEEALAK</sequence>
<dbReference type="Proteomes" id="UP000487649">
    <property type="component" value="Unassembled WGS sequence"/>
</dbReference>
<gene>
    <name evidence="1" type="ORF">GMA92_09720</name>
</gene>
<evidence type="ECO:0000313" key="2">
    <source>
        <dbReference type="Proteomes" id="UP000487649"/>
    </source>
</evidence>
<dbReference type="GeneID" id="60059605"/>
<organism evidence="1 2">
    <name type="scientific">Turicibacter sanguinis</name>
    <dbReference type="NCBI Taxonomy" id="154288"/>
    <lineage>
        <taxon>Bacteria</taxon>
        <taxon>Bacillati</taxon>
        <taxon>Bacillota</taxon>
        <taxon>Erysipelotrichia</taxon>
        <taxon>Erysipelotrichales</taxon>
        <taxon>Turicibacteraceae</taxon>
        <taxon>Turicibacter</taxon>
    </lineage>
</organism>
<dbReference type="EMBL" id="WMQE01000021">
    <property type="protein sequence ID" value="MTK21696.1"/>
    <property type="molecule type" value="Genomic_DNA"/>
</dbReference>
<dbReference type="RefSeq" id="WP_006785591.1">
    <property type="nucleotide sequence ID" value="NZ_CABJBH010000004.1"/>
</dbReference>
<reference evidence="1 2" key="1">
    <citation type="journal article" date="2019" name="Nat. Med.">
        <title>A library of human gut bacterial isolates paired with longitudinal multiomics data enables mechanistic microbiome research.</title>
        <authorList>
            <person name="Poyet M."/>
            <person name="Groussin M."/>
            <person name="Gibbons S.M."/>
            <person name="Avila-Pacheco J."/>
            <person name="Jiang X."/>
            <person name="Kearney S.M."/>
            <person name="Perrotta A.R."/>
            <person name="Berdy B."/>
            <person name="Zhao S."/>
            <person name="Lieberman T.D."/>
            <person name="Swanson P.K."/>
            <person name="Smith M."/>
            <person name="Roesemann S."/>
            <person name="Alexander J.E."/>
            <person name="Rich S.A."/>
            <person name="Livny J."/>
            <person name="Vlamakis H."/>
            <person name="Clish C."/>
            <person name="Bullock K."/>
            <person name="Deik A."/>
            <person name="Scott J."/>
            <person name="Pierce K.A."/>
            <person name="Xavier R.J."/>
            <person name="Alm E.J."/>
        </authorList>
    </citation>
    <scope>NUCLEOTIDE SEQUENCE [LARGE SCALE GENOMIC DNA]</scope>
    <source>
        <strain evidence="1 2">BIOML-A198</strain>
    </source>
</reference>
<protein>
    <submittedName>
        <fullName evidence="1">Uncharacterized protein</fullName>
    </submittedName>
</protein>
<evidence type="ECO:0000313" key="1">
    <source>
        <dbReference type="EMBL" id="MTK21696.1"/>
    </source>
</evidence>
<proteinExistence type="predicted"/>
<accession>A0A173SJS4</accession>
<comment type="caution">
    <text evidence="1">The sequence shown here is derived from an EMBL/GenBank/DDBJ whole genome shotgun (WGS) entry which is preliminary data.</text>
</comment>
<dbReference type="Gene3D" id="3.90.1010.20">
    <property type="match status" value="2"/>
</dbReference>
<name>A0A173SJS4_9FIRM</name>